<dbReference type="AlphaFoldDB" id="A0A914ERV1"/>
<protein>
    <submittedName>
        <fullName evidence="3">Uncharacterized protein</fullName>
    </submittedName>
</protein>
<evidence type="ECO:0000313" key="2">
    <source>
        <dbReference type="Proteomes" id="UP000887540"/>
    </source>
</evidence>
<feature type="compositionally biased region" description="Basic residues" evidence="1">
    <location>
        <begin position="61"/>
        <end position="76"/>
    </location>
</feature>
<proteinExistence type="predicted"/>
<name>A0A914ERV1_9BILA</name>
<feature type="compositionally biased region" description="Low complexity" evidence="1">
    <location>
        <begin position="14"/>
        <end position="40"/>
    </location>
</feature>
<evidence type="ECO:0000313" key="3">
    <source>
        <dbReference type="WBParaSite" id="ACRNAN_scaffold9731.g8121.t1"/>
    </source>
</evidence>
<reference evidence="3" key="1">
    <citation type="submission" date="2022-11" db="UniProtKB">
        <authorList>
            <consortium name="WormBaseParasite"/>
        </authorList>
    </citation>
    <scope>IDENTIFICATION</scope>
</reference>
<feature type="region of interest" description="Disordered" evidence="1">
    <location>
        <begin position="1"/>
        <end position="94"/>
    </location>
</feature>
<keyword evidence="2" id="KW-1185">Reference proteome</keyword>
<evidence type="ECO:0000256" key="1">
    <source>
        <dbReference type="SAM" id="MobiDB-lite"/>
    </source>
</evidence>
<sequence length="94" mass="10516">MYGKTKHVPLEKQSSPSSTTTSIRESPTTSTRESPTTMSTFTSQRSPHPSPKPSVKNTARNTKKRTTPVRTNKSKTRKDASQGVQSQGPRHWKY</sequence>
<accession>A0A914ERV1</accession>
<dbReference type="WBParaSite" id="ACRNAN_scaffold9731.g8121.t1">
    <property type="protein sequence ID" value="ACRNAN_scaffold9731.g8121.t1"/>
    <property type="gene ID" value="ACRNAN_scaffold9731.g8121"/>
</dbReference>
<organism evidence="2 3">
    <name type="scientific">Acrobeloides nanus</name>
    <dbReference type="NCBI Taxonomy" id="290746"/>
    <lineage>
        <taxon>Eukaryota</taxon>
        <taxon>Metazoa</taxon>
        <taxon>Ecdysozoa</taxon>
        <taxon>Nematoda</taxon>
        <taxon>Chromadorea</taxon>
        <taxon>Rhabditida</taxon>
        <taxon>Tylenchina</taxon>
        <taxon>Cephalobomorpha</taxon>
        <taxon>Cephaloboidea</taxon>
        <taxon>Cephalobidae</taxon>
        <taxon>Acrobeloides</taxon>
    </lineage>
</organism>
<dbReference type="Proteomes" id="UP000887540">
    <property type="component" value="Unplaced"/>
</dbReference>